<dbReference type="EMBL" id="UOFY01000015">
    <property type="protein sequence ID" value="VAX07332.1"/>
    <property type="molecule type" value="Genomic_DNA"/>
</dbReference>
<protein>
    <submittedName>
        <fullName evidence="1">Uncharacterized protein</fullName>
    </submittedName>
</protein>
<proteinExistence type="predicted"/>
<evidence type="ECO:0000313" key="1">
    <source>
        <dbReference type="EMBL" id="VAX07332.1"/>
    </source>
</evidence>
<organism evidence="1">
    <name type="scientific">hydrothermal vent metagenome</name>
    <dbReference type="NCBI Taxonomy" id="652676"/>
    <lineage>
        <taxon>unclassified sequences</taxon>
        <taxon>metagenomes</taxon>
        <taxon>ecological metagenomes</taxon>
    </lineage>
</organism>
<dbReference type="AlphaFoldDB" id="A0A3B1AUE3"/>
<accession>A0A3B1AUE3</accession>
<reference evidence="1" key="1">
    <citation type="submission" date="2018-06" db="EMBL/GenBank/DDBJ databases">
        <authorList>
            <person name="Zhirakovskaya E."/>
        </authorList>
    </citation>
    <scope>NUCLEOTIDE SEQUENCE</scope>
</reference>
<name>A0A3B1AUE3_9ZZZZ</name>
<sequence length="155" mass="17763">MSNELFKVPKNKRQATLWVHPDGQVIGSIFVLAQSTRHAGEEEPVEALNCNTPFIVISLEDPDELRFYNRNSVLRLEYTEASSTASSTAVIQCRIQMMDGAVIEGKIQEALPKNKNRLFDYLNQKDERFIKLYTDENEICLVNKSYINYVTNEAE</sequence>
<gene>
    <name evidence="1" type="ORF">MNBD_GAMMA25-2637</name>
</gene>